<evidence type="ECO:0000256" key="1">
    <source>
        <dbReference type="SAM" id="MobiDB-lite"/>
    </source>
</evidence>
<proteinExistence type="predicted"/>
<feature type="region of interest" description="Disordered" evidence="1">
    <location>
        <begin position="1"/>
        <end position="21"/>
    </location>
</feature>
<sequence length="76" mass="9050">ESRREDIKEEKEEEEKEEKEIEFRNIPGDDPIRIMCLGDPRKQRALCFVYSQLDPDIWGTSKAEKLFYNVLKTGMK</sequence>
<feature type="compositionally biased region" description="Basic and acidic residues" evidence="1">
    <location>
        <begin position="1"/>
        <end position="10"/>
    </location>
</feature>
<protein>
    <submittedName>
        <fullName evidence="2">Uncharacterized protein</fullName>
    </submittedName>
</protein>
<organism evidence="2">
    <name type="scientific">marine sediment metagenome</name>
    <dbReference type="NCBI Taxonomy" id="412755"/>
    <lineage>
        <taxon>unclassified sequences</taxon>
        <taxon>metagenomes</taxon>
        <taxon>ecological metagenomes</taxon>
    </lineage>
</organism>
<dbReference type="EMBL" id="LAZR01017841">
    <property type="protein sequence ID" value="KKL98731.1"/>
    <property type="molecule type" value="Genomic_DNA"/>
</dbReference>
<accession>A0A0F9H6W3</accession>
<comment type="caution">
    <text evidence="2">The sequence shown here is derived from an EMBL/GenBank/DDBJ whole genome shotgun (WGS) entry which is preliminary data.</text>
</comment>
<gene>
    <name evidence="2" type="ORF">LCGC14_1821450</name>
</gene>
<feature type="non-terminal residue" evidence="2">
    <location>
        <position position="1"/>
    </location>
</feature>
<reference evidence="2" key="1">
    <citation type="journal article" date="2015" name="Nature">
        <title>Complex archaea that bridge the gap between prokaryotes and eukaryotes.</title>
        <authorList>
            <person name="Spang A."/>
            <person name="Saw J.H."/>
            <person name="Jorgensen S.L."/>
            <person name="Zaremba-Niedzwiedzka K."/>
            <person name="Martijn J."/>
            <person name="Lind A.E."/>
            <person name="van Eijk R."/>
            <person name="Schleper C."/>
            <person name="Guy L."/>
            <person name="Ettema T.J."/>
        </authorList>
    </citation>
    <scope>NUCLEOTIDE SEQUENCE</scope>
</reference>
<evidence type="ECO:0000313" key="2">
    <source>
        <dbReference type="EMBL" id="KKL98731.1"/>
    </source>
</evidence>
<dbReference type="AlphaFoldDB" id="A0A0F9H6W3"/>
<name>A0A0F9H6W3_9ZZZZ</name>